<sequence>MRHITALIGRQILDTATVHLAAILPGHTRRSTHRLADDYGHPHGAGAIGPGADGLLRAVLVEALTTAPGPVEVLITHHDLEHLFGEMTDRVPLERFHNSLRVTDTLENAVEHVEERANGTERQKTPILWMATPGADADVVHQTLESCPAALLTALFKGPWPYGPTHVIEENGPRPRPHQPVSLLSPRQAVARLHATIPGA</sequence>
<gene>
    <name evidence="1" type="ORF">DPM19_09710</name>
</gene>
<protein>
    <submittedName>
        <fullName evidence="1">Uncharacterized protein</fullName>
    </submittedName>
</protein>
<proteinExistence type="predicted"/>
<dbReference type="RefSeq" id="WP_146778799.1">
    <property type="nucleotide sequence ID" value="NZ_QLYX01000004.1"/>
</dbReference>
<name>A0A365H7F9_9ACTN</name>
<dbReference type="OrthoDB" id="3480712at2"/>
<accession>A0A365H7F9</accession>
<dbReference type="EMBL" id="QLYX01000004">
    <property type="protein sequence ID" value="RAY15017.1"/>
    <property type="molecule type" value="Genomic_DNA"/>
</dbReference>
<comment type="caution">
    <text evidence="1">The sequence shown here is derived from an EMBL/GenBank/DDBJ whole genome shotgun (WGS) entry which is preliminary data.</text>
</comment>
<evidence type="ECO:0000313" key="2">
    <source>
        <dbReference type="Proteomes" id="UP000251891"/>
    </source>
</evidence>
<dbReference type="Proteomes" id="UP000251891">
    <property type="component" value="Unassembled WGS sequence"/>
</dbReference>
<evidence type="ECO:0000313" key="1">
    <source>
        <dbReference type="EMBL" id="RAY15017.1"/>
    </source>
</evidence>
<reference evidence="1 2" key="1">
    <citation type="submission" date="2018-06" db="EMBL/GenBank/DDBJ databases">
        <title>Actinomadura craniellae sp. nov. isolated from marine sponge Craniella sp.</title>
        <authorList>
            <person name="Li L."/>
            <person name="Xu Q.H."/>
            <person name="Lin H.W."/>
            <person name="Lu Y.H."/>
        </authorList>
    </citation>
    <scope>NUCLEOTIDE SEQUENCE [LARGE SCALE GENOMIC DNA]</scope>
    <source>
        <strain evidence="1 2">LHW63021</strain>
    </source>
</reference>
<organism evidence="1 2">
    <name type="scientific">Actinomadura craniellae</name>
    <dbReference type="NCBI Taxonomy" id="2231787"/>
    <lineage>
        <taxon>Bacteria</taxon>
        <taxon>Bacillati</taxon>
        <taxon>Actinomycetota</taxon>
        <taxon>Actinomycetes</taxon>
        <taxon>Streptosporangiales</taxon>
        <taxon>Thermomonosporaceae</taxon>
        <taxon>Actinomadura</taxon>
    </lineage>
</organism>
<keyword evidence="2" id="KW-1185">Reference proteome</keyword>
<dbReference type="AlphaFoldDB" id="A0A365H7F9"/>